<feature type="region of interest" description="Disordered" evidence="1">
    <location>
        <begin position="1"/>
        <end position="37"/>
    </location>
</feature>
<geneLocation type="plasmid" evidence="2">
    <name>pTiChry5</name>
</geneLocation>
<proteinExistence type="predicted"/>
<evidence type="ECO:0000313" key="2">
    <source>
        <dbReference type="EMBL" id="ARU12485.1"/>
    </source>
</evidence>
<organism evidence="2">
    <name type="scientific">Agrobacterium tumefaciens</name>
    <dbReference type="NCBI Taxonomy" id="358"/>
    <lineage>
        <taxon>Bacteria</taxon>
        <taxon>Pseudomonadati</taxon>
        <taxon>Pseudomonadota</taxon>
        <taxon>Alphaproteobacteria</taxon>
        <taxon>Hyphomicrobiales</taxon>
        <taxon>Rhizobiaceae</taxon>
        <taxon>Rhizobium/Agrobacterium group</taxon>
        <taxon>Agrobacterium</taxon>
        <taxon>Agrobacterium tumefaciens complex</taxon>
    </lineage>
</organism>
<keyword evidence="2" id="KW-0614">Plasmid</keyword>
<dbReference type="AlphaFoldDB" id="A0A2P0QJN4"/>
<feature type="compositionally biased region" description="Basic and acidic residues" evidence="1">
    <location>
        <begin position="26"/>
        <end position="37"/>
    </location>
</feature>
<accession>A0A2P0QJN4</accession>
<reference evidence="2" key="1">
    <citation type="journal article" date="2018" name="Plasmid">
        <title>Complete sequence of the tumor-inducing plasmid pTiChry5 from the hypervirulent Agrobacterium tumefaciens strain Chry5.</title>
        <authorList>
            <person name="Shao S."/>
            <person name="Zhang X."/>
            <person name="van Heusden G.P.H."/>
            <person name="Hooykaas P.J."/>
        </authorList>
    </citation>
    <scope>NUCLEOTIDE SEQUENCE</scope>
    <source>
        <strain evidence="2">Chry5</strain>
        <plasmid evidence="2">pTiChry5</plasmid>
    </source>
</reference>
<name>A0A2P0QJN4_AGRTU</name>
<sequence length="37" mass="4080">MLSHISKMPMSVKNRALTNETGLKTQLKEHADGSLVL</sequence>
<gene>
    <name evidence="2" type="ORF">AgrTiChry5_69</name>
</gene>
<dbReference type="EMBL" id="KX388536">
    <property type="protein sequence ID" value="ARU12485.1"/>
    <property type="molecule type" value="Genomic_DNA"/>
</dbReference>
<protein>
    <submittedName>
        <fullName evidence="2">Uncharacterized protein</fullName>
    </submittedName>
</protein>
<evidence type="ECO:0000256" key="1">
    <source>
        <dbReference type="SAM" id="MobiDB-lite"/>
    </source>
</evidence>